<name>A0A8K0A4E4_BRALA</name>
<reference evidence="2" key="1">
    <citation type="submission" date="2022-01" db="EMBL/GenBank/DDBJ databases">
        <authorList>
            <person name="Braso-Vives M."/>
        </authorList>
    </citation>
    <scope>NUCLEOTIDE SEQUENCE</scope>
</reference>
<feature type="coiled-coil region" evidence="1">
    <location>
        <begin position="366"/>
        <end position="397"/>
    </location>
</feature>
<keyword evidence="1" id="KW-0175">Coiled coil</keyword>
<dbReference type="Gene3D" id="1.25.40.10">
    <property type="entry name" value="Tetratricopeptide repeat domain"/>
    <property type="match status" value="1"/>
</dbReference>
<evidence type="ECO:0000313" key="3">
    <source>
        <dbReference type="Proteomes" id="UP000838412"/>
    </source>
</evidence>
<dbReference type="OrthoDB" id="10260758at2759"/>
<evidence type="ECO:0000313" key="2">
    <source>
        <dbReference type="EMBL" id="CAH1269065.1"/>
    </source>
</evidence>
<evidence type="ECO:0000256" key="1">
    <source>
        <dbReference type="SAM" id="Coils"/>
    </source>
</evidence>
<accession>A0A8K0A4E4</accession>
<dbReference type="PANTHER" id="PTHR19959">
    <property type="entry name" value="KINESIN LIGHT CHAIN"/>
    <property type="match status" value="1"/>
</dbReference>
<dbReference type="AlphaFoldDB" id="A0A8K0A4E4"/>
<keyword evidence="3" id="KW-1185">Reference proteome</keyword>
<dbReference type="EMBL" id="OV696692">
    <property type="protein sequence ID" value="CAH1269065.1"/>
    <property type="molecule type" value="Genomic_DNA"/>
</dbReference>
<gene>
    <name evidence="2" type="primary">Hypp4080</name>
    <name evidence="2" type="ORF">BLAG_LOCUS21818</name>
</gene>
<dbReference type="PANTHER" id="PTHR19959:SF119">
    <property type="entry name" value="FUNGAL LIPASE-LIKE DOMAIN-CONTAINING PROTEIN"/>
    <property type="match status" value="1"/>
</dbReference>
<proteinExistence type="predicted"/>
<protein>
    <submittedName>
        <fullName evidence="2">Hypp4080 protein</fullName>
    </submittedName>
</protein>
<organism evidence="2 3">
    <name type="scientific">Branchiostoma lanceolatum</name>
    <name type="common">Common lancelet</name>
    <name type="synonym">Amphioxus lanceolatum</name>
    <dbReference type="NCBI Taxonomy" id="7740"/>
    <lineage>
        <taxon>Eukaryota</taxon>
        <taxon>Metazoa</taxon>
        <taxon>Chordata</taxon>
        <taxon>Cephalochordata</taxon>
        <taxon>Leptocardii</taxon>
        <taxon>Amphioxiformes</taxon>
        <taxon>Branchiostomatidae</taxon>
        <taxon>Branchiostoma</taxon>
    </lineage>
</organism>
<sequence>MSEINMTSLIDKLQDLDLCLTSQDSKEHSYGRALREAILCMDLSMEVEVLKSLGELHLEKGKRSKDSSEFDKAAALYAAALLRCTDSDMGETLEHRIGYMEKLTMQLLQGYTTQFRWLSPDYWGTADSNVLRVAEKCDKLDRSNKKSQHSVEETYTESLVTAIENGDIFFEVEILKSLGDFYLEQGKTNYDVSQFSKSTAMYEKALTRCEDPETKQTLHHRVSYAEKIMEAVRRKSITTKPMQIGRRPSMSPLSQYKDHLKKGESSLTRGVLDSAEQHFAAALKTVHIPDPTAQRYQREVEPLCKLGDVYSKRGQQTRDGGDFVKAAALYNAAIARSEDQLLNGNITTDIKEVGKSFLKCILDIHCNVSEENTENHKKQLKEMRDQIKLEMETIDQQLDPYVHDEDDPCVKGIEAKRAQAVRQLFENITQQRKEFISLLVEECIGLMGPPPCKYAHMP</sequence>
<dbReference type="Proteomes" id="UP000838412">
    <property type="component" value="Chromosome 7"/>
</dbReference>
<dbReference type="InterPro" id="IPR011990">
    <property type="entry name" value="TPR-like_helical_dom_sf"/>
</dbReference>
<dbReference type="SUPFAM" id="SSF48452">
    <property type="entry name" value="TPR-like"/>
    <property type="match status" value="1"/>
</dbReference>